<dbReference type="Gene3D" id="1.10.357.10">
    <property type="entry name" value="Tetracycline Repressor, domain 2"/>
    <property type="match status" value="1"/>
</dbReference>
<evidence type="ECO:0000256" key="3">
    <source>
        <dbReference type="ARBA" id="ARBA00023163"/>
    </source>
</evidence>
<protein>
    <submittedName>
        <fullName evidence="6">TetR family transcriptional regulator</fullName>
    </submittedName>
</protein>
<evidence type="ECO:0000256" key="1">
    <source>
        <dbReference type="ARBA" id="ARBA00023015"/>
    </source>
</evidence>
<dbReference type="InterPro" id="IPR009057">
    <property type="entry name" value="Homeodomain-like_sf"/>
</dbReference>
<reference evidence="6" key="1">
    <citation type="submission" date="2023-03" db="EMBL/GenBank/DDBJ databases">
        <title>Amycolatopsis taiwanensis NBRC 103393.</title>
        <authorList>
            <person name="Ichikawa N."/>
            <person name="Sato H."/>
            <person name="Tonouchi N."/>
        </authorList>
    </citation>
    <scope>NUCLEOTIDE SEQUENCE</scope>
    <source>
        <strain evidence="6">NBRC 103393</strain>
    </source>
</reference>
<keyword evidence="1" id="KW-0805">Transcription regulation</keyword>
<dbReference type="AlphaFoldDB" id="A0A9W6R7C5"/>
<keyword evidence="7" id="KW-1185">Reference proteome</keyword>
<dbReference type="GO" id="GO:0000976">
    <property type="term" value="F:transcription cis-regulatory region binding"/>
    <property type="evidence" value="ECO:0007669"/>
    <property type="project" value="TreeGrafter"/>
</dbReference>
<comment type="caution">
    <text evidence="6">The sequence shown here is derived from an EMBL/GenBank/DDBJ whole genome shotgun (WGS) entry which is preliminary data.</text>
</comment>
<sequence length="194" mass="20449">MSAHEPVPASGKPVRADAQRNRARILAAAEAVFAEGGPSASTEEVARRAGVAIGTVFRHFPTKKDLLAAIVKELMERLTAEVNSLVEVGDPATAFFEFFTRVVEQAAAKKSVVDLLAQAGVDLDVAKPVNALRQAIGALLAGAQRAGAVRDDVQLAEVMALLTATSQAALRSGWSRKLQHRALAVIYAGLRSAK</sequence>
<dbReference type="PRINTS" id="PR00455">
    <property type="entry name" value="HTHTETR"/>
</dbReference>
<dbReference type="SUPFAM" id="SSF48498">
    <property type="entry name" value="Tetracyclin repressor-like, C-terminal domain"/>
    <property type="match status" value="1"/>
</dbReference>
<dbReference type="GO" id="GO:0003700">
    <property type="term" value="F:DNA-binding transcription factor activity"/>
    <property type="evidence" value="ECO:0007669"/>
    <property type="project" value="TreeGrafter"/>
</dbReference>
<accession>A0A9W6R7C5</accession>
<keyword evidence="3" id="KW-0804">Transcription</keyword>
<dbReference type="Proteomes" id="UP001165136">
    <property type="component" value="Unassembled WGS sequence"/>
</dbReference>
<dbReference type="PROSITE" id="PS50977">
    <property type="entry name" value="HTH_TETR_2"/>
    <property type="match status" value="1"/>
</dbReference>
<dbReference type="EMBL" id="BSTI01000020">
    <property type="protein sequence ID" value="GLY70123.1"/>
    <property type="molecule type" value="Genomic_DNA"/>
</dbReference>
<dbReference type="Pfam" id="PF21597">
    <property type="entry name" value="TetR_C_43"/>
    <property type="match status" value="1"/>
</dbReference>
<dbReference type="InterPro" id="IPR001647">
    <property type="entry name" value="HTH_TetR"/>
</dbReference>
<evidence type="ECO:0000259" key="5">
    <source>
        <dbReference type="PROSITE" id="PS50977"/>
    </source>
</evidence>
<evidence type="ECO:0000256" key="4">
    <source>
        <dbReference type="PROSITE-ProRule" id="PRU00335"/>
    </source>
</evidence>
<evidence type="ECO:0000313" key="7">
    <source>
        <dbReference type="Proteomes" id="UP001165136"/>
    </source>
</evidence>
<dbReference type="InterPro" id="IPR050109">
    <property type="entry name" value="HTH-type_TetR-like_transc_reg"/>
</dbReference>
<evidence type="ECO:0000256" key="2">
    <source>
        <dbReference type="ARBA" id="ARBA00023125"/>
    </source>
</evidence>
<organism evidence="6 7">
    <name type="scientific">Amycolatopsis taiwanensis</name>
    <dbReference type="NCBI Taxonomy" id="342230"/>
    <lineage>
        <taxon>Bacteria</taxon>
        <taxon>Bacillati</taxon>
        <taxon>Actinomycetota</taxon>
        <taxon>Actinomycetes</taxon>
        <taxon>Pseudonocardiales</taxon>
        <taxon>Pseudonocardiaceae</taxon>
        <taxon>Amycolatopsis</taxon>
    </lineage>
</organism>
<dbReference type="PROSITE" id="PS01081">
    <property type="entry name" value="HTH_TETR_1"/>
    <property type="match status" value="1"/>
</dbReference>
<dbReference type="InterPro" id="IPR049445">
    <property type="entry name" value="TetR_SbtR-like_C"/>
</dbReference>
<name>A0A9W6R7C5_9PSEU</name>
<keyword evidence="2 4" id="KW-0238">DNA-binding</keyword>
<dbReference type="RefSeq" id="WP_285489415.1">
    <property type="nucleotide sequence ID" value="NZ_BSTI01000020.1"/>
</dbReference>
<dbReference type="PANTHER" id="PTHR30055:SF234">
    <property type="entry name" value="HTH-TYPE TRANSCRIPTIONAL REGULATOR BETI"/>
    <property type="match status" value="1"/>
</dbReference>
<dbReference type="PANTHER" id="PTHR30055">
    <property type="entry name" value="HTH-TYPE TRANSCRIPTIONAL REGULATOR RUTR"/>
    <property type="match status" value="1"/>
</dbReference>
<feature type="DNA-binding region" description="H-T-H motif" evidence="4">
    <location>
        <begin position="41"/>
        <end position="60"/>
    </location>
</feature>
<dbReference type="InterPro" id="IPR023772">
    <property type="entry name" value="DNA-bd_HTH_TetR-type_CS"/>
</dbReference>
<dbReference type="InterPro" id="IPR036271">
    <property type="entry name" value="Tet_transcr_reg_TetR-rel_C_sf"/>
</dbReference>
<gene>
    <name evidence="6" type="ORF">Atai01_67420</name>
</gene>
<dbReference type="SUPFAM" id="SSF46689">
    <property type="entry name" value="Homeodomain-like"/>
    <property type="match status" value="1"/>
</dbReference>
<evidence type="ECO:0000313" key="6">
    <source>
        <dbReference type="EMBL" id="GLY70123.1"/>
    </source>
</evidence>
<feature type="domain" description="HTH tetR-type" evidence="5">
    <location>
        <begin position="19"/>
        <end position="78"/>
    </location>
</feature>
<proteinExistence type="predicted"/>
<dbReference type="Pfam" id="PF00440">
    <property type="entry name" value="TetR_N"/>
    <property type="match status" value="1"/>
</dbReference>